<name>A0A934SV30_9BURK</name>
<dbReference type="EMBL" id="JAEPBG010000011">
    <property type="protein sequence ID" value="MBK4737341.1"/>
    <property type="molecule type" value="Genomic_DNA"/>
</dbReference>
<protein>
    <submittedName>
        <fullName evidence="1">Uncharacterized protein</fullName>
    </submittedName>
</protein>
<dbReference type="RefSeq" id="WP_200595549.1">
    <property type="nucleotide sequence ID" value="NZ_JAEPBG010000011.1"/>
</dbReference>
<accession>A0A934SV30</accession>
<proteinExistence type="predicted"/>
<evidence type="ECO:0000313" key="1">
    <source>
        <dbReference type="EMBL" id="MBK4737341.1"/>
    </source>
</evidence>
<dbReference type="AlphaFoldDB" id="A0A934SV30"/>
<gene>
    <name evidence="1" type="ORF">JJB74_22200</name>
</gene>
<organism evidence="1 2">
    <name type="scientific">Noviherbaspirillum pedocola</name>
    <dbReference type="NCBI Taxonomy" id="2801341"/>
    <lineage>
        <taxon>Bacteria</taxon>
        <taxon>Pseudomonadati</taxon>
        <taxon>Pseudomonadota</taxon>
        <taxon>Betaproteobacteria</taxon>
        <taxon>Burkholderiales</taxon>
        <taxon>Oxalobacteraceae</taxon>
        <taxon>Noviherbaspirillum</taxon>
    </lineage>
</organism>
<sequence>MTAEELNGELSHIGRLQIRYHWQTHGTECFVPIARLLHPVNAPTEVDCVPAISNCYFEQISRNKALLEGYELVINELVGTVHYYRQTWELYLLD</sequence>
<comment type="caution">
    <text evidence="1">The sequence shown here is derived from an EMBL/GenBank/DDBJ whole genome shotgun (WGS) entry which is preliminary data.</text>
</comment>
<dbReference type="Proteomes" id="UP000622890">
    <property type="component" value="Unassembled WGS sequence"/>
</dbReference>
<keyword evidence="2" id="KW-1185">Reference proteome</keyword>
<reference evidence="1" key="1">
    <citation type="submission" date="2021-01" db="EMBL/GenBank/DDBJ databases">
        <title>Genome sequence of strain Noviherbaspirillum sp. DKR-6.</title>
        <authorList>
            <person name="Chaudhary D.K."/>
        </authorList>
    </citation>
    <scope>NUCLEOTIDE SEQUENCE</scope>
    <source>
        <strain evidence="1">DKR-6</strain>
    </source>
</reference>
<evidence type="ECO:0000313" key="2">
    <source>
        <dbReference type="Proteomes" id="UP000622890"/>
    </source>
</evidence>